<proteinExistence type="predicted"/>
<dbReference type="InterPro" id="IPR050266">
    <property type="entry name" value="AB_hydrolase_sf"/>
</dbReference>
<evidence type="ECO:0000313" key="5">
    <source>
        <dbReference type="Proteomes" id="UP000809440"/>
    </source>
</evidence>
<gene>
    <name evidence="2" type="ORF">JQX41_10950</name>
    <name evidence="3" type="ORF">JQX48_10955</name>
</gene>
<name>A0A9Q2P3R9_9RHOB</name>
<dbReference type="SUPFAM" id="SSF53474">
    <property type="entry name" value="alpha/beta-Hydrolases"/>
    <property type="match status" value="1"/>
</dbReference>
<evidence type="ECO:0000313" key="3">
    <source>
        <dbReference type="EMBL" id="MBM2417491.1"/>
    </source>
</evidence>
<dbReference type="Proteomes" id="UP000755667">
    <property type="component" value="Unassembled WGS sequence"/>
</dbReference>
<dbReference type="NCBIfam" id="TIGR03056">
    <property type="entry name" value="bchO_mg_che_rel"/>
    <property type="match status" value="1"/>
</dbReference>
<evidence type="ECO:0000259" key="1">
    <source>
        <dbReference type="Pfam" id="PF12697"/>
    </source>
</evidence>
<dbReference type="Proteomes" id="UP000809440">
    <property type="component" value="Unassembled WGS sequence"/>
</dbReference>
<evidence type="ECO:0000313" key="4">
    <source>
        <dbReference type="Proteomes" id="UP000755667"/>
    </source>
</evidence>
<evidence type="ECO:0000313" key="2">
    <source>
        <dbReference type="EMBL" id="MBM2412823.1"/>
    </source>
</evidence>
<organism evidence="2 4">
    <name type="scientific">Marivita cryptomonadis</name>
    <dbReference type="NCBI Taxonomy" id="505252"/>
    <lineage>
        <taxon>Bacteria</taxon>
        <taxon>Pseudomonadati</taxon>
        <taxon>Pseudomonadota</taxon>
        <taxon>Alphaproteobacteria</taxon>
        <taxon>Rhodobacterales</taxon>
        <taxon>Roseobacteraceae</taxon>
        <taxon>Marivita</taxon>
    </lineage>
</organism>
<keyword evidence="2" id="KW-0378">Hydrolase</keyword>
<dbReference type="OrthoDB" id="9804723at2"/>
<keyword evidence="5" id="KW-1185">Reference proteome</keyword>
<dbReference type="Pfam" id="PF12697">
    <property type="entry name" value="Abhydrolase_6"/>
    <property type="match status" value="1"/>
</dbReference>
<dbReference type="PANTHER" id="PTHR43798">
    <property type="entry name" value="MONOACYLGLYCEROL LIPASE"/>
    <property type="match status" value="1"/>
</dbReference>
<reference evidence="2 5" key="1">
    <citation type="submission" date="2021-01" db="EMBL/GenBank/DDBJ databases">
        <title>Diatom-associated Roseobacters Show Island Model of Population Structure.</title>
        <authorList>
            <person name="Qu L."/>
            <person name="Feng X."/>
            <person name="Chen Y."/>
            <person name="Li L."/>
            <person name="Wang X."/>
            <person name="Hu Z."/>
            <person name="Wang H."/>
            <person name="Luo H."/>
        </authorList>
    </citation>
    <scope>NUCLEOTIDE SEQUENCE</scope>
    <source>
        <strain evidence="3 5">CC28-63</strain>
        <strain evidence="2">CC28-69</strain>
    </source>
</reference>
<dbReference type="EMBL" id="JAFBXF010000006">
    <property type="protein sequence ID" value="MBM2417491.1"/>
    <property type="molecule type" value="Genomic_DNA"/>
</dbReference>
<sequence length="286" mass="30799">MGAVETLTAWPHAEHSRFVDVRPHRWHVQEMGQGKTLLLLHGASGSTHSWRDVMTDLAKDHHVVAIDLPGHGQTKLGSRQRSSLPLMAQDVQALIDHEGWTVTAIIAHSAGAALGLRLLQASGIKAPLVAVNPALTPFKGMAGVLFPIAARVVALSPIMAKMLKRRMSGPGQVVSLLETTGSKISPEGLNLYAKLFRSDAHLDGTLLMMAQWKLDGLVADLPKITVPCTFLVGENDKAVPPSSVKESAKRMPDAAVLTYPGYGHLLHEEAPGLIADQLRAVLRKYT</sequence>
<comment type="caution">
    <text evidence="2">The sequence shown here is derived from an EMBL/GenBank/DDBJ whole genome shotgun (WGS) entry which is preliminary data.</text>
</comment>
<protein>
    <submittedName>
        <fullName evidence="2">Alpha/beta fold hydrolase</fullName>
    </submittedName>
</protein>
<feature type="domain" description="AB hydrolase-1" evidence="1">
    <location>
        <begin position="37"/>
        <end position="276"/>
    </location>
</feature>
<dbReference type="InterPro" id="IPR000073">
    <property type="entry name" value="AB_hydrolase_1"/>
</dbReference>
<dbReference type="InterPro" id="IPR017497">
    <property type="entry name" value="BchO"/>
</dbReference>
<dbReference type="PRINTS" id="PR00111">
    <property type="entry name" value="ABHYDROLASE"/>
</dbReference>
<dbReference type="EMBL" id="JAFBXE010000006">
    <property type="protein sequence ID" value="MBM2412823.1"/>
    <property type="molecule type" value="Genomic_DNA"/>
</dbReference>
<dbReference type="Gene3D" id="3.40.50.1820">
    <property type="entry name" value="alpha/beta hydrolase"/>
    <property type="match status" value="1"/>
</dbReference>
<dbReference type="GO" id="GO:0016787">
    <property type="term" value="F:hydrolase activity"/>
    <property type="evidence" value="ECO:0007669"/>
    <property type="project" value="UniProtKB-KW"/>
</dbReference>
<accession>A0A9Q2P3R9</accession>
<dbReference type="AlphaFoldDB" id="A0A9Q2P3R9"/>
<dbReference type="InterPro" id="IPR029058">
    <property type="entry name" value="AB_hydrolase_fold"/>
</dbReference>